<organism evidence="5 6">
    <name type="scientific">Penicilliopsis zonata CBS 506.65</name>
    <dbReference type="NCBI Taxonomy" id="1073090"/>
    <lineage>
        <taxon>Eukaryota</taxon>
        <taxon>Fungi</taxon>
        <taxon>Dikarya</taxon>
        <taxon>Ascomycota</taxon>
        <taxon>Pezizomycotina</taxon>
        <taxon>Eurotiomycetes</taxon>
        <taxon>Eurotiomycetidae</taxon>
        <taxon>Eurotiales</taxon>
        <taxon>Aspergillaceae</taxon>
        <taxon>Penicilliopsis</taxon>
    </lineage>
</organism>
<feature type="compositionally biased region" description="Basic and acidic residues" evidence="2">
    <location>
        <begin position="894"/>
        <end position="919"/>
    </location>
</feature>
<dbReference type="Proteomes" id="UP000184188">
    <property type="component" value="Unassembled WGS sequence"/>
</dbReference>
<comment type="similarity">
    <text evidence="1">Belongs to the Tango6 family.</text>
</comment>
<dbReference type="RefSeq" id="XP_022579440.1">
    <property type="nucleotide sequence ID" value="XM_022721248.1"/>
</dbReference>
<dbReference type="InterPro" id="IPR039600">
    <property type="entry name" value="TANGO6/Rtp1"/>
</dbReference>
<dbReference type="Pfam" id="PF10363">
    <property type="entry name" value="RTP1_C1"/>
    <property type="match status" value="1"/>
</dbReference>
<feature type="region of interest" description="Disordered" evidence="2">
    <location>
        <begin position="885"/>
        <end position="957"/>
    </location>
</feature>
<feature type="domain" description="RNA polymerase II assembly factor Rtp1 C-terminal" evidence="4">
    <location>
        <begin position="753"/>
        <end position="867"/>
    </location>
</feature>
<dbReference type="InterPro" id="IPR019414">
    <property type="entry name" value="Rtp1_C2"/>
</dbReference>
<dbReference type="GO" id="GO:0009306">
    <property type="term" value="P:protein secretion"/>
    <property type="evidence" value="ECO:0007669"/>
    <property type="project" value="TreeGrafter"/>
</dbReference>
<proteinExistence type="inferred from homology"/>
<keyword evidence="6" id="KW-1185">Reference proteome</keyword>
<gene>
    <name evidence="5" type="ORF">ASPZODRAFT_120248</name>
</gene>
<dbReference type="PANTHER" id="PTHR20959">
    <property type="entry name" value="TRANSPORT AND GOLGI ORGANIZATION PROTEIN 6 FAMILY MEMBER"/>
    <property type="match status" value="1"/>
</dbReference>
<feature type="domain" description="RNA polymerase II assembly factor Rtp1 C-terminal" evidence="3">
    <location>
        <begin position="1079"/>
        <end position="1111"/>
    </location>
</feature>
<evidence type="ECO:0008006" key="7">
    <source>
        <dbReference type="Google" id="ProtNLM"/>
    </source>
</evidence>
<dbReference type="InterPro" id="IPR016024">
    <property type="entry name" value="ARM-type_fold"/>
</dbReference>
<dbReference type="PANTHER" id="PTHR20959:SF1">
    <property type="entry name" value="TRANSPORT AND GOLGI ORGANIZATION PROTEIN 6 HOMOLOG"/>
    <property type="match status" value="1"/>
</dbReference>
<sequence>MGDPRVIKEAFEAAGSFLDPVLKREEIKKYSGCSLLDILSKNLSDVTQSRPSAQDAVISQALELLTAIHIGFTEPVDSIEAYYAGDTTSENPDLEDARRRRVLHALLDLISLEGIYPLLSSGVGIPLQSRVISVLPAGVIAKNPQTVPSSKSSDRPLLDKILKALLAILFDARPSIQPVIRGRILSDLISGTSELAFNSQDISPSEQGFYHESFRRIVDDTPSPVLLPTLSAFLQSDTAPWFKSVISGQLSRIPLRQDGVLQTIFFVASQLAPGLGQEAQTEPSNGPHFTVQTIMQISKLLSSVPQDIDPVSYFTGIAPQLLALIDGPDPDLKRTAAYVVGNGILGKRAYGAVGTIGHSIFVDPIFKSLAAGLDDHSKFWMDRFDVLDSSGTDARADIKLPPPQDRVIVPAHILILAVERLGTLTLQHPNPGLVKRLVYPVLLPLWGLACYTIESQNSDLHQSVWRLLQTYFSISVGEQPLRKIAENLLWNGGATWTYMSDTTGVFLGKREGSESNQSNLVQLMDSLEGRATLFVKLLGSDPRSEELTADIFLHVSQAWLVQPQVAKQPSNLLRLPEDENYENIIQKLVSAKITEKLLGSFKDTLSRHPLKVLELAKQVIDSELNRLKAHQIRTQNGTSGKVSLSSLGTIVPNEENDLSSTKTDKDSAESLSAVFSLLSTVLASPEFAVNDEIQPTLENIKLHLDQLILLLPPSLSKPATTSSMFLEIHLTSPKTLPDTKKPIRNVSDIDTHRQALANINSDLPPVQAEGLTLLSGLIKRGSPVLDIPATLVLLISIITEPVSETAANEEFIYLNAVKLVGELASRHPRTTVKTLVEQYSDKSEERTLDQRLKIGEALLRTVQDLGDALTGESAKILGEGMIAVAGRRGHKPKARSDRKQQLEKERREEERQSRKEKELPVPPGWTISSTAHNDQEPTNTIEPENDESREVESAEQTAHSANILAAWAAGAASDEEPDDLRVRSSAISILATAVQTNIAGLGALVASSSLDLALSTLVQEPDPESAILRRASVVLLLDILQALDRSRENGKDTALGFGLSLTEDENIAAKDGGQTIGSIPRILRTLGFVEGRETDALVRGHIRVLVESLEAWTEKALLWGIGARGQHAEDFEPRLELGERIAGLDINPLSGDGSGRPRIEEIE</sequence>
<dbReference type="AlphaFoldDB" id="A0A1L9SCJ0"/>
<dbReference type="SUPFAM" id="SSF48371">
    <property type="entry name" value="ARM repeat"/>
    <property type="match status" value="2"/>
</dbReference>
<evidence type="ECO:0000256" key="2">
    <source>
        <dbReference type="SAM" id="MobiDB-lite"/>
    </source>
</evidence>
<evidence type="ECO:0000313" key="5">
    <source>
        <dbReference type="EMBL" id="OJJ44930.1"/>
    </source>
</evidence>
<dbReference type="InterPro" id="IPR019451">
    <property type="entry name" value="Rtp1_C1"/>
</dbReference>
<dbReference type="VEuPathDB" id="FungiDB:ASPZODRAFT_120248"/>
<dbReference type="GeneID" id="34607713"/>
<dbReference type="OrthoDB" id="39591at2759"/>
<evidence type="ECO:0000256" key="1">
    <source>
        <dbReference type="ARBA" id="ARBA00005724"/>
    </source>
</evidence>
<protein>
    <recommendedName>
        <fullName evidence="7">RNA polymerase II assembly factor Rtp1 C-terminal domain-containing protein</fullName>
    </recommendedName>
</protein>
<evidence type="ECO:0000259" key="4">
    <source>
        <dbReference type="Pfam" id="PF10363"/>
    </source>
</evidence>
<dbReference type="STRING" id="1073090.A0A1L9SCJ0"/>
<evidence type="ECO:0000313" key="6">
    <source>
        <dbReference type="Proteomes" id="UP000184188"/>
    </source>
</evidence>
<reference evidence="6" key="1">
    <citation type="journal article" date="2017" name="Genome Biol.">
        <title>Comparative genomics reveals high biological diversity and specific adaptations in the industrially and medically important fungal genus Aspergillus.</title>
        <authorList>
            <person name="de Vries R.P."/>
            <person name="Riley R."/>
            <person name="Wiebenga A."/>
            <person name="Aguilar-Osorio G."/>
            <person name="Amillis S."/>
            <person name="Uchima C.A."/>
            <person name="Anderluh G."/>
            <person name="Asadollahi M."/>
            <person name="Askin M."/>
            <person name="Barry K."/>
            <person name="Battaglia E."/>
            <person name="Bayram O."/>
            <person name="Benocci T."/>
            <person name="Braus-Stromeyer S.A."/>
            <person name="Caldana C."/>
            <person name="Canovas D."/>
            <person name="Cerqueira G.C."/>
            <person name="Chen F."/>
            <person name="Chen W."/>
            <person name="Choi C."/>
            <person name="Clum A."/>
            <person name="Dos Santos R.A."/>
            <person name="Damasio A.R."/>
            <person name="Diallinas G."/>
            <person name="Emri T."/>
            <person name="Fekete E."/>
            <person name="Flipphi M."/>
            <person name="Freyberg S."/>
            <person name="Gallo A."/>
            <person name="Gournas C."/>
            <person name="Habgood R."/>
            <person name="Hainaut M."/>
            <person name="Harispe M.L."/>
            <person name="Henrissat B."/>
            <person name="Hilden K.S."/>
            <person name="Hope R."/>
            <person name="Hossain A."/>
            <person name="Karabika E."/>
            <person name="Karaffa L."/>
            <person name="Karanyi Z."/>
            <person name="Krasevec N."/>
            <person name="Kuo A."/>
            <person name="Kusch H."/>
            <person name="LaButti K."/>
            <person name="Lagendijk E.L."/>
            <person name="Lapidus A."/>
            <person name="Levasseur A."/>
            <person name="Lindquist E."/>
            <person name="Lipzen A."/>
            <person name="Logrieco A.F."/>
            <person name="MacCabe A."/>
            <person name="Maekelae M.R."/>
            <person name="Malavazi I."/>
            <person name="Melin P."/>
            <person name="Meyer V."/>
            <person name="Mielnichuk N."/>
            <person name="Miskei M."/>
            <person name="Molnar A.P."/>
            <person name="Mule G."/>
            <person name="Ngan C.Y."/>
            <person name="Orejas M."/>
            <person name="Orosz E."/>
            <person name="Ouedraogo J.P."/>
            <person name="Overkamp K.M."/>
            <person name="Park H.-S."/>
            <person name="Perrone G."/>
            <person name="Piumi F."/>
            <person name="Punt P.J."/>
            <person name="Ram A.F."/>
            <person name="Ramon A."/>
            <person name="Rauscher S."/>
            <person name="Record E."/>
            <person name="Riano-Pachon D.M."/>
            <person name="Robert V."/>
            <person name="Roehrig J."/>
            <person name="Ruller R."/>
            <person name="Salamov A."/>
            <person name="Salih N.S."/>
            <person name="Samson R.A."/>
            <person name="Sandor E."/>
            <person name="Sanguinetti M."/>
            <person name="Schuetze T."/>
            <person name="Sepcic K."/>
            <person name="Shelest E."/>
            <person name="Sherlock G."/>
            <person name="Sophianopoulou V."/>
            <person name="Squina F.M."/>
            <person name="Sun H."/>
            <person name="Susca A."/>
            <person name="Todd R.B."/>
            <person name="Tsang A."/>
            <person name="Unkles S.E."/>
            <person name="van de Wiele N."/>
            <person name="van Rossen-Uffink D."/>
            <person name="Oliveira J.V."/>
            <person name="Vesth T.C."/>
            <person name="Visser J."/>
            <person name="Yu J.-H."/>
            <person name="Zhou M."/>
            <person name="Andersen M.R."/>
            <person name="Archer D.B."/>
            <person name="Baker S.E."/>
            <person name="Benoit I."/>
            <person name="Brakhage A.A."/>
            <person name="Braus G.H."/>
            <person name="Fischer R."/>
            <person name="Frisvad J.C."/>
            <person name="Goldman G.H."/>
            <person name="Houbraken J."/>
            <person name="Oakley B."/>
            <person name="Pocsi I."/>
            <person name="Scazzocchio C."/>
            <person name="Seiboth B."/>
            <person name="vanKuyk P.A."/>
            <person name="Wortman J."/>
            <person name="Dyer P.S."/>
            <person name="Grigoriev I.V."/>
        </authorList>
    </citation>
    <scope>NUCLEOTIDE SEQUENCE [LARGE SCALE GENOMIC DNA]</scope>
    <source>
        <strain evidence="6">CBS 506.65</strain>
    </source>
</reference>
<name>A0A1L9SCJ0_9EURO</name>
<dbReference type="Pfam" id="PF10304">
    <property type="entry name" value="RTP1_C2"/>
    <property type="match status" value="1"/>
</dbReference>
<accession>A0A1L9SCJ0</accession>
<feature type="compositionally biased region" description="Polar residues" evidence="2">
    <location>
        <begin position="926"/>
        <end position="942"/>
    </location>
</feature>
<evidence type="ECO:0000259" key="3">
    <source>
        <dbReference type="Pfam" id="PF10304"/>
    </source>
</evidence>
<dbReference type="EMBL" id="KV878346">
    <property type="protein sequence ID" value="OJJ44930.1"/>
    <property type="molecule type" value="Genomic_DNA"/>
</dbReference>